<evidence type="ECO:0008006" key="3">
    <source>
        <dbReference type="Google" id="ProtNLM"/>
    </source>
</evidence>
<dbReference type="Pfam" id="PF18143">
    <property type="entry name" value="HAD_SAK_2"/>
    <property type="match status" value="1"/>
</dbReference>
<gene>
    <name evidence="1" type="ORF">EUB48_03510</name>
</gene>
<accession>A0A515D7T1</accession>
<evidence type="ECO:0000313" key="1">
    <source>
        <dbReference type="EMBL" id="QDL36465.1"/>
    </source>
</evidence>
<proteinExistence type="predicted"/>
<dbReference type="Proteomes" id="UP000316798">
    <property type="component" value="Chromosome"/>
</dbReference>
<dbReference type="AlphaFoldDB" id="A0A515D7T1"/>
<organism evidence="1 2">
    <name type="scientific">Rhodoferax sediminis</name>
    <dbReference type="NCBI Taxonomy" id="2509614"/>
    <lineage>
        <taxon>Bacteria</taxon>
        <taxon>Pseudomonadati</taxon>
        <taxon>Pseudomonadota</taxon>
        <taxon>Betaproteobacteria</taxon>
        <taxon>Burkholderiales</taxon>
        <taxon>Comamonadaceae</taxon>
        <taxon>Rhodoferax</taxon>
    </lineage>
</organism>
<sequence>MIVFLDFDGVTHPEPCEVDALFGRLPLIEEVLREFDATRIVISSSWREVHPLGELLEFFSKDLAERVIDVTPGLERLDNGWLPGQSRRFERQRECEHWMRQNRPWDTPWLAIDDRAHWFEPQCRHLLLTDHRQGFAVDDAPRLRAMIEERL</sequence>
<keyword evidence="2" id="KW-1185">Reference proteome</keyword>
<dbReference type="RefSeq" id="WP_142817639.1">
    <property type="nucleotide sequence ID" value="NZ_CP035503.1"/>
</dbReference>
<evidence type="ECO:0000313" key="2">
    <source>
        <dbReference type="Proteomes" id="UP000316798"/>
    </source>
</evidence>
<name>A0A515D7T1_9BURK</name>
<dbReference type="EMBL" id="CP035503">
    <property type="protein sequence ID" value="QDL36465.1"/>
    <property type="molecule type" value="Genomic_DNA"/>
</dbReference>
<protein>
    <recommendedName>
        <fullName evidence="3">HAD family hydrolase</fullName>
    </recommendedName>
</protein>
<dbReference type="KEGG" id="rhf:EUB48_03510"/>
<reference evidence="1 2" key="1">
    <citation type="submission" date="2019-01" db="EMBL/GenBank/DDBJ databases">
        <title>Genomic insights into a novel species Rhodoferax sp.</title>
        <authorList>
            <person name="Jin L."/>
        </authorList>
    </citation>
    <scope>NUCLEOTIDE SEQUENCE [LARGE SCALE GENOMIC DNA]</scope>
    <source>
        <strain evidence="1 2">CHu59-6-5</strain>
    </source>
</reference>
<dbReference type="OrthoDB" id="8773450at2"/>